<sequence>MLSKRLMAILACTPSLAMATGVSPYLPLNISPEAELQIERAFVLAGHPSLSKPYKASDLLRILPQLRELNPTLYQQLSQYLSRYRRTEAVTHKSFTLATNDGSAAAT</sequence>
<evidence type="ECO:0000313" key="3">
    <source>
        <dbReference type="Proteomes" id="UP001596364"/>
    </source>
</evidence>
<organism evidence="2 3">
    <name type="scientific">Pseudobowmanella zhangzhouensis</name>
    <dbReference type="NCBI Taxonomy" id="1537679"/>
    <lineage>
        <taxon>Bacteria</taxon>
        <taxon>Pseudomonadati</taxon>
        <taxon>Pseudomonadota</taxon>
        <taxon>Gammaproteobacteria</taxon>
        <taxon>Alteromonadales</taxon>
        <taxon>Alteromonadaceae</taxon>
    </lineage>
</organism>
<dbReference type="Proteomes" id="UP001596364">
    <property type="component" value="Unassembled WGS sequence"/>
</dbReference>
<accession>A0ABW1XR43</accession>
<comment type="caution">
    <text evidence="2">The sequence shown here is derived from an EMBL/GenBank/DDBJ whole genome shotgun (WGS) entry which is preliminary data.</text>
</comment>
<dbReference type="EMBL" id="JBHSUS010000001">
    <property type="protein sequence ID" value="MFC6441745.1"/>
    <property type="molecule type" value="Genomic_DNA"/>
</dbReference>
<feature type="chain" id="PRO_5045260475" evidence="1">
    <location>
        <begin position="20"/>
        <end position="107"/>
    </location>
</feature>
<reference evidence="3" key="1">
    <citation type="journal article" date="2019" name="Int. J. Syst. Evol. Microbiol.">
        <title>The Global Catalogue of Microorganisms (GCM) 10K type strain sequencing project: providing services to taxonomists for standard genome sequencing and annotation.</title>
        <authorList>
            <consortium name="The Broad Institute Genomics Platform"/>
            <consortium name="The Broad Institute Genome Sequencing Center for Infectious Disease"/>
            <person name="Wu L."/>
            <person name="Ma J."/>
        </authorList>
    </citation>
    <scope>NUCLEOTIDE SEQUENCE [LARGE SCALE GENOMIC DNA]</scope>
    <source>
        <strain evidence="3">CGMCC 1.16031</strain>
    </source>
</reference>
<keyword evidence="1" id="KW-0732">Signal</keyword>
<protein>
    <submittedName>
        <fullName evidence="2">Uncharacterized protein</fullName>
    </submittedName>
</protein>
<feature type="signal peptide" evidence="1">
    <location>
        <begin position="1"/>
        <end position="19"/>
    </location>
</feature>
<gene>
    <name evidence="2" type="ORF">ACFP85_16480</name>
</gene>
<proteinExistence type="predicted"/>
<evidence type="ECO:0000313" key="2">
    <source>
        <dbReference type="EMBL" id="MFC6441745.1"/>
    </source>
</evidence>
<name>A0ABW1XR43_9ALTE</name>
<evidence type="ECO:0000256" key="1">
    <source>
        <dbReference type="SAM" id="SignalP"/>
    </source>
</evidence>
<dbReference type="RefSeq" id="WP_377148867.1">
    <property type="nucleotide sequence ID" value="NZ_JBHSUS010000001.1"/>
</dbReference>
<keyword evidence="3" id="KW-1185">Reference proteome</keyword>